<evidence type="ECO:0000313" key="1">
    <source>
        <dbReference type="EMBL" id="CAB4938027.1"/>
    </source>
</evidence>
<dbReference type="AlphaFoldDB" id="A0A6J7J5V5"/>
<sequence length="350" mass="37763">MEDQTTLRARALEAARDPDLSEVSPSRHPLMEARLQVIADHLEIVRPTPADVTAAAKTLELTVPSFRRLLREWIRHRNPALLAGGSTPMRKARYERKEIASREPQMVRALANLGTQVSSMALHREVVRLCEIDGVAPPGQPTTYARLMRARSDASMNEGPPGFALDHSAINLAVRREDGADPTMAVLSMLFCSTSGRIVAHSMSLEPPSPGRTAALLSMAASILPPGTEELTLDIPAHPEWRSLDDTLKASGVPIRIDSSKRLAAGKLAARRFGDLVGTLRLRPGHTRSPATARLTRVMGADNPLTPSDAAGAVDAAVRFHNSGRAEPTVGFVPSGRLNDFTKALDQISS</sequence>
<protein>
    <submittedName>
        <fullName evidence="1">Unannotated protein</fullName>
    </submittedName>
</protein>
<gene>
    <name evidence="1" type="ORF">UFOPK3564_02770</name>
</gene>
<organism evidence="1">
    <name type="scientific">freshwater metagenome</name>
    <dbReference type="NCBI Taxonomy" id="449393"/>
    <lineage>
        <taxon>unclassified sequences</taxon>
        <taxon>metagenomes</taxon>
        <taxon>ecological metagenomes</taxon>
    </lineage>
</organism>
<reference evidence="1" key="1">
    <citation type="submission" date="2020-05" db="EMBL/GenBank/DDBJ databases">
        <authorList>
            <person name="Chiriac C."/>
            <person name="Salcher M."/>
            <person name="Ghai R."/>
            <person name="Kavagutti S V."/>
        </authorList>
    </citation>
    <scope>NUCLEOTIDE SEQUENCE</scope>
</reference>
<dbReference type="EMBL" id="CAFBMK010000218">
    <property type="protein sequence ID" value="CAB4938027.1"/>
    <property type="molecule type" value="Genomic_DNA"/>
</dbReference>
<name>A0A6J7J5V5_9ZZZZ</name>
<accession>A0A6J7J5V5</accession>
<proteinExistence type="predicted"/>